<dbReference type="Pfam" id="PF17746">
    <property type="entry name" value="SfsA_N"/>
    <property type="match status" value="1"/>
</dbReference>
<evidence type="ECO:0000313" key="4">
    <source>
        <dbReference type="Proteomes" id="UP000199062"/>
    </source>
</evidence>
<feature type="domain" description="Sugar fermentation stimulation protein C-terminal" evidence="1">
    <location>
        <begin position="96"/>
        <end position="234"/>
    </location>
</feature>
<dbReference type="AlphaFoldDB" id="A0A1I6KQS4"/>
<name>A0A1I6KQS4_9EURY</name>
<reference evidence="3 4" key="1">
    <citation type="submission" date="2016-10" db="EMBL/GenBank/DDBJ databases">
        <authorList>
            <person name="de Groot N.N."/>
        </authorList>
    </citation>
    <scope>NUCLEOTIDE SEQUENCE [LARGE SCALE GENOMIC DNA]</scope>
    <source>
        <strain evidence="3 4">CGMCC 1.10457</strain>
    </source>
</reference>
<dbReference type="RefSeq" id="WP_089815023.1">
    <property type="nucleotide sequence ID" value="NZ_FOZK01000001.1"/>
</dbReference>
<dbReference type="InterPro" id="IPR041465">
    <property type="entry name" value="SfsA_N"/>
</dbReference>
<evidence type="ECO:0000259" key="2">
    <source>
        <dbReference type="Pfam" id="PF17746"/>
    </source>
</evidence>
<dbReference type="GO" id="GO:0003677">
    <property type="term" value="F:DNA binding"/>
    <property type="evidence" value="ECO:0007669"/>
    <property type="project" value="InterPro"/>
</dbReference>
<dbReference type="EMBL" id="FOZK01000001">
    <property type="protein sequence ID" value="SFR93583.1"/>
    <property type="molecule type" value="Genomic_DNA"/>
</dbReference>
<sequence length="250" mass="27720">MNERLLTREGDPVIGEFVERDNRFVIRVDFGDEVGRAFLGDPGALRDVLVPGYEVLCEPVDDPERATDYDAIAIRVSEATTADASEPVHVSLRAALANDLFASALDGGQLPQFDWADEISREPALPDHGRTDFHLATDGDGSREAFVEVKSATHVEDGVVKFPDRQTERGRRHLRSLESALADDTEAHLAFVVQRPDVERLRPFREVDPEFADLLARVSEAGVEVHALVTAFDPPHYSLRRTDLPVELDA</sequence>
<evidence type="ECO:0000313" key="3">
    <source>
        <dbReference type="EMBL" id="SFR93583.1"/>
    </source>
</evidence>
<dbReference type="CDD" id="cd22359">
    <property type="entry name" value="SfsA-like_bacterial"/>
    <property type="match status" value="1"/>
</dbReference>
<dbReference type="PANTHER" id="PTHR30545:SF2">
    <property type="entry name" value="SUGAR FERMENTATION STIMULATION PROTEIN A"/>
    <property type="match status" value="1"/>
</dbReference>
<organism evidence="3 4">
    <name type="scientific">Halomicrobium zhouii</name>
    <dbReference type="NCBI Taxonomy" id="767519"/>
    <lineage>
        <taxon>Archaea</taxon>
        <taxon>Methanobacteriati</taxon>
        <taxon>Methanobacteriota</taxon>
        <taxon>Stenosarchaea group</taxon>
        <taxon>Halobacteria</taxon>
        <taxon>Halobacteriales</taxon>
        <taxon>Haloarculaceae</taxon>
        <taxon>Halomicrobium</taxon>
    </lineage>
</organism>
<dbReference type="OrthoDB" id="34139at2157"/>
<proteinExistence type="predicted"/>
<dbReference type="InterPro" id="IPR040452">
    <property type="entry name" value="SfsA_C"/>
</dbReference>
<dbReference type="InterPro" id="IPR005224">
    <property type="entry name" value="SfsA"/>
</dbReference>
<dbReference type="PANTHER" id="PTHR30545">
    <property type="entry name" value="SUGAR FERMENTATION STIMULATION PROTEIN A"/>
    <property type="match status" value="1"/>
</dbReference>
<evidence type="ECO:0000259" key="1">
    <source>
        <dbReference type="Pfam" id="PF03749"/>
    </source>
</evidence>
<dbReference type="Gene3D" id="2.40.50.580">
    <property type="match status" value="1"/>
</dbReference>
<accession>A0A1I6KQS4</accession>
<dbReference type="NCBIfam" id="TIGR00230">
    <property type="entry name" value="sfsA"/>
    <property type="match status" value="1"/>
</dbReference>
<dbReference type="Pfam" id="PF03749">
    <property type="entry name" value="SfsA"/>
    <property type="match status" value="1"/>
</dbReference>
<dbReference type="STRING" id="767519.SAMN05216559_1327"/>
<dbReference type="Gene3D" id="3.40.1350.60">
    <property type="match status" value="1"/>
</dbReference>
<protein>
    <submittedName>
        <fullName evidence="3">Sugar fermentation stimulation protein A</fullName>
    </submittedName>
</protein>
<keyword evidence="4" id="KW-1185">Reference proteome</keyword>
<gene>
    <name evidence="3" type="ORF">SAMN05216559_1327</name>
</gene>
<dbReference type="Proteomes" id="UP000199062">
    <property type="component" value="Unassembled WGS sequence"/>
</dbReference>
<feature type="domain" description="SfsA N-terminal OB" evidence="2">
    <location>
        <begin position="18"/>
        <end position="76"/>
    </location>
</feature>